<organism evidence="2 3">
    <name type="scientific">Paramecium pentaurelia</name>
    <dbReference type="NCBI Taxonomy" id="43138"/>
    <lineage>
        <taxon>Eukaryota</taxon>
        <taxon>Sar</taxon>
        <taxon>Alveolata</taxon>
        <taxon>Ciliophora</taxon>
        <taxon>Intramacronucleata</taxon>
        <taxon>Oligohymenophorea</taxon>
        <taxon>Peniculida</taxon>
        <taxon>Parameciidae</taxon>
        <taxon>Paramecium</taxon>
    </lineage>
</organism>
<evidence type="ECO:0008006" key="4">
    <source>
        <dbReference type="Google" id="ProtNLM"/>
    </source>
</evidence>
<sequence>MMSSSKYLECQNNLYYQFELDNIDYKESKVIQSFLNNEFLLFQSSLRLIMYNLHGFHSIGNIQINNNTQIYLNTQDNYLFTFNTQIIVYELKIPQIQINLTDQQVQGITYDITIYAKLYNLTFAGICKIFMSITILDQNDTNIYVMFNKNFPQYRSIKGNEINEQIFVGYSGKLLQYTVNTDNKQFGQFHQTTYQERLLQINQKFTLAQLSYCVCNDCQNDQYQEQLFFIGVTNEQLQITKFIAHSDYQVNFTNITITIQAKQLQASCNDDGNLIIGVSDNDTIQLYQIYPFQDKPYFLSLEFKFEQQFQQFLVTYNNLITLFVNEEIQIMTLNFTNLVIINETMINKLFKSDSQLKFNPIQIAVNTQSLSSCLFINNINNVIIISIGESNMPIPISIIDFKFQIKQINIVNQQLVLSYICNQGFDLCFQVWSIQNLKQPFFMRNMTSLHNINYLQILSDKLFYYVQFSNFTVYVYNPYLPQHMSLYYQLILSSKLICTVQLYYEFDFKSSIGSILYIENFFNQLSREQSFQLLVNQSLNFSRSYPQMIYNYTVTSLLNVTANQSTPNQSLTYLSNFTYFQPKTKIIKDLLIKDLNLNDRTLTYPMNIILDRQASLCYFPKSSDVDKVQKVDNVDQSDQQYFTNDECNLTNFGYFTKNIDLNYTQVTAVNNKFFILQNNSVIRIVNQYFEFLQSYDYSNLNFTECLKSTSYNLSLSSICQNDTAQYWLTIYFDSNGSVINTCLLQIPYKFTYIKKISNIAFLNFILGSYNQHSQHFYLLNPFNNSIQLISSDCQDFSVSLYNSSLDMNQSFLVIILYISQNRVYCQQLNFIKYLITSGQFAFFKFLHNIPLVQILILQIRDKQIFFLITSIEGVGYLLVYKLFSKLYELHPSNFITTITAYTHNNTVLVPNSVYSNGFLLQQFKQGNTYIIGVYYIPDLLINNLEEPILMLGQLNSKSPEYALITNIEDRNSTCLALNNGSVLYYPIYTRTLKCHYREDRNTVNVNIVCQNDFSNGSYEITFILPKLDEPSRRWIYSLITIIIFQLIGFYILVKYRMRNIGYINTEIEL</sequence>
<protein>
    <recommendedName>
        <fullName evidence="4">Transmembrane protein</fullName>
    </recommendedName>
</protein>
<feature type="transmembrane region" description="Helical" evidence="1">
    <location>
        <begin position="1034"/>
        <end position="1053"/>
    </location>
</feature>
<name>A0A8S1XRD2_9CILI</name>
<keyword evidence="1" id="KW-0472">Membrane</keyword>
<dbReference type="OrthoDB" id="311526at2759"/>
<evidence type="ECO:0000256" key="1">
    <source>
        <dbReference type="SAM" id="Phobius"/>
    </source>
</evidence>
<dbReference type="EMBL" id="CAJJDO010000134">
    <property type="protein sequence ID" value="CAD8203650.1"/>
    <property type="molecule type" value="Genomic_DNA"/>
</dbReference>
<evidence type="ECO:0000313" key="3">
    <source>
        <dbReference type="Proteomes" id="UP000689195"/>
    </source>
</evidence>
<evidence type="ECO:0000313" key="2">
    <source>
        <dbReference type="EMBL" id="CAD8203650.1"/>
    </source>
</evidence>
<keyword evidence="3" id="KW-1185">Reference proteome</keyword>
<reference evidence="2" key="1">
    <citation type="submission" date="2021-01" db="EMBL/GenBank/DDBJ databases">
        <authorList>
            <consortium name="Genoscope - CEA"/>
            <person name="William W."/>
        </authorList>
    </citation>
    <scope>NUCLEOTIDE SEQUENCE</scope>
</reference>
<keyword evidence="1" id="KW-1133">Transmembrane helix</keyword>
<comment type="caution">
    <text evidence="2">The sequence shown here is derived from an EMBL/GenBank/DDBJ whole genome shotgun (WGS) entry which is preliminary data.</text>
</comment>
<accession>A0A8S1XRD2</accession>
<keyword evidence="1" id="KW-0812">Transmembrane</keyword>
<dbReference type="Proteomes" id="UP000689195">
    <property type="component" value="Unassembled WGS sequence"/>
</dbReference>
<proteinExistence type="predicted"/>
<dbReference type="AlphaFoldDB" id="A0A8S1XRD2"/>
<gene>
    <name evidence="2" type="ORF">PPENT_87.1.T1340105</name>
</gene>